<sequence length="55" mass="6391">MSKKIGRPKLENPKDVEVKVRITTDMNNKLLDYSKKNHITRAEAIRNAIDELLNK</sequence>
<evidence type="ECO:0000259" key="1">
    <source>
        <dbReference type="Pfam" id="PF12651"/>
    </source>
</evidence>
<organism evidence="2 3">
    <name type="scientific">Anaerofustis stercorihominis</name>
    <dbReference type="NCBI Taxonomy" id="214853"/>
    <lineage>
        <taxon>Bacteria</taxon>
        <taxon>Bacillati</taxon>
        <taxon>Bacillota</taxon>
        <taxon>Clostridia</taxon>
        <taxon>Eubacteriales</taxon>
        <taxon>Eubacteriaceae</taxon>
        <taxon>Anaerofustis</taxon>
    </lineage>
</organism>
<name>A0A3E3DWS2_9FIRM</name>
<dbReference type="GeneID" id="98001473"/>
<dbReference type="Pfam" id="PF12651">
    <property type="entry name" value="RHH_3"/>
    <property type="match status" value="1"/>
</dbReference>
<dbReference type="EMBL" id="QUSM01000004">
    <property type="protein sequence ID" value="RGD73732.1"/>
    <property type="molecule type" value="Genomic_DNA"/>
</dbReference>
<dbReference type="Proteomes" id="UP000261212">
    <property type="component" value="Unassembled WGS sequence"/>
</dbReference>
<reference evidence="2 3" key="1">
    <citation type="submission" date="2018-08" db="EMBL/GenBank/DDBJ databases">
        <title>A genome reference for cultivated species of the human gut microbiota.</title>
        <authorList>
            <person name="Zou Y."/>
            <person name="Xue W."/>
            <person name="Luo G."/>
        </authorList>
    </citation>
    <scope>NUCLEOTIDE SEQUENCE [LARGE SCALE GENOMIC DNA]</scope>
    <source>
        <strain evidence="2 3">AM25-6</strain>
    </source>
</reference>
<evidence type="ECO:0000313" key="2">
    <source>
        <dbReference type="EMBL" id="RGD73732.1"/>
    </source>
</evidence>
<dbReference type="RefSeq" id="WP_007049581.1">
    <property type="nucleotide sequence ID" value="NZ_CABKNJ010000003.1"/>
</dbReference>
<dbReference type="InterPro" id="IPR013321">
    <property type="entry name" value="Arc_rbn_hlx_hlx"/>
</dbReference>
<feature type="domain" description="Predicted DNA-binding protein ribbon-helix-helix" evidence="1">
    <location>
        <begin position="17"/>
        <end position="55"/>
    </location>
</feature>
<evidence type="ECO:0000313" key="3">
    <source>
        <dbReference type="Proteomes" id="UP000261212"/>
    </source>
</evidence>
<protein>
    <submittedName>
        <fullName evidence="2">Ribbon-helix-helix domain-containing protein</fullName>
    </submittedName>
</protein>
<dbReference type="Gene3D" id="1.10.1220.10">
    <property type="entry name" value="Met repressor-like"/>
    <property type="match status" value="1"/>
</dbReference>
<dbReference type="GO" id="GO:0006355">
    <property type="term" value="P:regulation of DNA-templated transcription"/>
    <property type="evidence" value="ECO:0007669"/>
    <property type="project" value="InterPro"/>
</dbReference>
<dbReference type="InterPro" id="IPR038733">
    <property type="entry name" value="Predicted_DNA_bind_prot_RHH"/>
</dbReference>
<proteinExistence type="predicted"/>
<gene>
    <name evidence="2" type="ORF">DW687_08080</name>
</gene>
<dbReference type="AlphaFoldDB" id="A0A3E3DWS2"/>
<accession>A0A3E3DWS2</accession>
<comment type="caution">
    <text evidence="2">The sequence shown here is derived from an EMBL/GenBank/DDBJ whole genome shotgun (WGS) entry which is preliminary data.</text>
</comment>